<reference evidence="3 4" key="1">
    <citation type="submission" date="2020-02" db="EMBL/GenBank/DDBJ databases">
        <title>Whole-genome analyses of novel actinobacteria.</title>
        <authorList>
            <person name="Sahin N."/>
        </authorList>
    </citation>
    <scope>NUCLEOTIDE SEQUENCE [LARGE SCALE GENOMIC DNA]</scope>
    <source>
        <strain evidence="3 4">A7024</strain>
    </source>
</reference>
<proteinExistence type="predicted"/>
<feature type="compositionally biased region" description="Pro residues" evidence="1">
    <location>
        <begin position="48"/>
        <end position="67"/>
    </location>
</feature>
<feature type="transmembrane region" description="Helical" evidence="2">
    <location>
        <begin position="86"/>
        <end position="108"/>
    </location>
</feature>
<evidence type="ECO:0008006" key="5">
    <source>
        <dbReference type="Google" id="ProtNLM"/>
    </source>
</evidence>
<gene>
    <name evidence="3" type="ORF">G5C51_29145</name>
</gene>
<dbReference type="Proteomes" id="UP000481583">
    <property type="component" value="Unassembled WGS sequence"/>
</dbReference>
<dbReference type="InterPro" id="IPR016123">
    <property type="entry name" value="Mog1/PsbP_a/b/a-sand"/>
</dbReference>
<keyword evidence="2" id="KW-0472">Membrane</keyword>
<feature type="compositionally biased region" description="Basic and acidic residues" evidence="1">
    <location>
        <begin position="127"/>
        <end position="145"/>
    </location>
</feature>
<sequence length="290" mass="31356">MSGGGGDRPEWWDEAAGEWRTRQPGDPGAQARAYQPTQAGFPTAPGAEPGPPTPPQFTPHPDAPYSPGPGYEEPRPEPPPRGDRKAAIGIAAALVFGAGLAAAGFWLFGGEDETPAKPGPGASSPAEQKDEKPPKGEGEDKDSAKPSDPGYVTARGEGFTFLAPQDWARRAKGAIVFYEENGQAEQFVQVYEVTETRDPYEAVRIIERTKRSNSGYVRNGLRDYDDYSEYDYSYTDSAYGPRRALVRDQRTPDGKLYALVAVGPADGWPEQRQRMDQLANSLCSGADCPS</sequence>
<feature type="compositionally biased region" description="Basic and acidic residues" evidence="1">
    <location>
        <begin position="72"/>
        <end position="85"/>
    </location>
</feature>
<accession>A0A6G4U7H8</accession>
<feature type="region of interest" description="Disordered" evidence="1">
    <location>
        <begin position="1"/>
        <end position="85"/>
    </location>
</feature>
<dbReference type="SUPFAM" id="SSF55724">
    <property type="entry name" value="Mog1p/PsbP-like"/>
    <property type="match status" value="1"/>
</dbReference>
<evidence type="ECO:0000313" key="3">
    <source>
        <dbReference type="EMBL" id="NGN67952.1"/>
    </source>
</evidence>
<feature type="compositionally biased region" description="Basic and acidic residues" evidence="1">
    <location>
        <begin position="7"/>
        <end position="23"/>
    </location>
</feature>
<comment type="caution">
    <text evidence="3">The sequence shown here is derived from an EMBL/GenBank/DDBJ whole genome shotgun (WGS) entry which is preliminary data.</text>
</comment>
<keyword evidence="2" id="KW-0812">Transmembrane</keyword>
<evidence type="ECO:0000313" key="4">
    <source>
        <dbReference type="Proteomes" id="UP000481583"/>
    </source>
</evidence>
<evidence type="ECO:0000256" key="1">
    <source>
        <dbReference type="SAM" id="MobiDB-lite"/>
    </source>
</evidence>
<keyword evidence="2" id="KW-1133">Transmembrane helix</keyword>
<name>A0A6G4U7H8_9ACTN</name>
<dbReference type="EMBL" id="JAAKZV010000173">
    <property type="protein sequence ID" value="NGN67952.1"/>
    <property type="molecule type" value="Genomic_DNA"/>
</dbReference>
<evidence type="ECO:0000256" key="2">
    <source>
        <dbReference type="SAM" id="Phobius"/>
    </source>
</evidence>
<keyword evidence="4" id="KW-1185">Reference proteome</keyword>
<protein>
    <recommendedName>
        <fullName evidence="5">Serine/arginine repetitive matrix protein 2</fullName>
    </recommendedName>
</protein>
<dbReference type="AlphaFoldDB" id="A0A6G4U7H8"/>
<dbReference type="RefSeq" id="WP_165241442.1">
    <property type="nucleotide sequence ID" value="NZ_JAAKZV010000173.1"/>
</dbReference>
<feature type="region of interest" description="Disordered" evidence="1">
    <location>
        <begin position="109"/>
        <end position="155"/>
    </location>
</feature>
<organism evidence="3 4">
    <name type="scientific">Streptomyces coryli</name>
    <dbReference type="NCBI Taxonomy" id="1128680"/>
    <lineage>
        <taxon>Bacteria</taxon>
        <taxon>Bacillati</taxon>
        <taxon>Actinomycetota</taxon>
        <taxon>Actinomycetes</taxon>
        <taxon>Kitasatosporales</taxon>
        <taxon>Streptomycetaceae</taxon>
        <taxon>Streptomyces</taxon>
    </lineage>
</organism>
<dbReference type="Gene3D" id="3.40.1000.10">
    <property type="entry name" value="Mog1/PsbP, alpha/beta/alpha sandwich"/>
    <property type="match status" value="1"/>
</dbReference>